<comment type="similarity">
    <text evidence="1">Belongs to the UPF0065 (bug) family.</text>
</comment>
<organism evidence="2 3">
    <name type="scientific">Pigmentiphaga kullae</name>
    <dbReference type="NCBI Taxonomy" id="151784"/>
    <lineage>
        <taxon>Bacteria</taxon>
        <taxon>Pseudomonadati</taxon>
        <taxon>Pseudomonadota</taxon>
        <taxon>Betaproteobacteria</taxon>
        <taxon>Burkholderiales</taxon>
        <taxon>Alcaligenaceae</taxon>
        <taxon>Pigmentiphaga</taxon>
    </lineage>
</organism>
<keyword evidence="3" id="KW-1185">Reference proteome</keyword>
<evidence type="ECO:0000313" key="2">
    <source>
        <dbReference type="EMBL" id="RZS78288.1"/>
    </source>
</evidence>
<dbReference type="Proteomes" id="UP000292445">
    <property type="component" value="Unassembled WGS sequence"/>
</dbReference>
<dbReference type="PIRSF" id="PIRSF017082">
    <property type="entry name" value="YflP"/>
    <property type="match status" value="1"/>
</dbReference>
<reference evidence="2 3" key="1">
    <citation type="submission" date="2019-02" db="EMBL/GenBank/DDBJ databases">
        <title>Genomic Encyclopedia of Type Strains, Phase IV (KMG-IV): sequencing the most valuable type-strain genomes for metagenomic binning, comparative biology and taxonomic classification.</title>
        <authorList>
            <person name="Goeker M."/>
        </authorList>
    </citation>
    <scope>NUCLEOTIDE SEQUENCE [LARGE SCALE GENOMIC DNA]</scope>
    <source>
        <strain evidence="2 3">K24</strain>
    </source>
</reference>
<dbReference type="Gene3D" id="3.40.190.150">
    <property type="entry name" value="Bordetella uptake gene, domain 1"/>
    <property type="match status" value="1"/>
</dbReference>
<dbReference type="PANTHER" id="PTHR42928:SF5">
    <property type="entry name" value="BLR1237 PROTEIN"/>
    <property type="match status" value="1"/>
</dbReference>
<dbReference type="SUPFAM" id="SSF53850">
    <property type="entry name" value="Periplasmic binding protein-like II"/>
    <property type="match status" value="1"/>
</dbReference>
<accession>A0A4V2F2I7</accession>
<dbReference type="EMBL" id="SGXC01000003">
    <property type="protein sequence ID" value="RZS78288.1"/>
    <property type="molecule type" value="Genomic_DNA"/>
</dbReference>
<dbReference type="PANTHER" id="PTHR42928">
    <property type="entry name" value="TRICARBOXYLATE-BINDING PROTEIN"/>
    <property type="match status" value="1"/>
</dbReference>
<sequence length="321" mass="34385">MQRRHFLGTMIAAAGAGAAPATRAQPGFPSRPIRMLVGFAPGGATDVAFRVLAQNAAAILKQPVVVENKPGAGMVIPAQMMQATAPDGYTIAQIAVSVFRTPYLVKTAWDPLKDLKYIIGLAAYPFGLVVPASSPIRTVADYIAYAKANPGTMTYGTPGTLSSPHLTMEDLAFQAGVKFNHVPYKGGAEALAALLGGHIMSLADGPSWAQYVESGQLRLLATGGETRSARFSAAPTLKELGYDIVQNAPFGLAAPRDTDPGVVRILHDAFKQSMEMDNYRAALKQYDLEPAYLSSEQFTRFAADTMQKEKLLIDRIGLRRL</sequence>
<dbReference type="InterPro" id="IPR005064">
    <property type="entry name" value="BUG"/>
</dbReference>
<dbReference type="OrthoDB" id="8678477at2"/>
<proteinExistence type="inferred from homology"/>
<dbReference type="CDD" id="cd07012">
    <property type="entry name" value="PBP2_Bug_TTT"/>
    <property type="match status" value="1"/>
</dbReference>
<keyword evidence="2" id="KW-0675">Receptor</keyword>
<protein>
    <submittedName>
        <fullName evidence="2">Tripartite-type tricarboxylate transporter receptor subunit TctC</fullName>
    </submittedName>
</protein>
<name>A0A4V2F2I7_9BURK</name>
<dbReference type="RefSeq" id="WP_130360944.1">
    <property type="nucleotide sequence ID" value="NZ_SGXC01000003.1"/>
</dbReference>
<evidence type="ECO:0000256" key="1">
    <source>
        <dbReference type="ARBA" id="ARBA00006987"/>
    </source>
</evidence>
<dbReference type="Gene3D" id="3.40.190.10">
    <property type="entry name" value="Periplasmic binding protein-like II"/>
    <property type="match status" value="1"/>
</dbReference>
<dbReference type="AlphaFoldDB" id="A0A4V2F2I7"/>
<dbReference type="Pfam" id="PF03401">
    <property type="entry name" value="TctC"/>
    <property type="match status" value="1"/>
</dbReference>
<dbReference type="InterPro" id="IPR042100">
    <property type="entry name" value="Bug_dom1"/>
</dbReference>
<evidence type="ECO:0000313" key="3">
    <source>
        <dbReference type="Proteomes" id="UP000292445"/>
    </source>
</evidence>
<gene>
    <name evidence="2" type="ORF">EV675_4932</name>
</gene>
<comment type="caution">
    <text evidence="2">The sequence shown here is derived from an EMBL/GenBank/DDBJ whole genome shotgun (WGS) entry which is preliminary data.</text>
</comment>